<dbReference type="Proteomes" id="UP000252182">
    <property type="component" value="Chromosome"/>
</dbReference>
<dbReference type="AlphaFoldDB" id="A0A345DAK7"/>
<dbReference type="KEGG" id="hyf:DTO96_101125"/>
<accession>A0A345DAK7</accession>
<keyword evidence="2" id="KW-1185">Reference proteome</keyword>
<dbReference type="RefSeq" id="WP_157964339.1">
    <property type="nucleotide sequence ID" value="NZ_CP031124.1"/>
</dbReference>
<gene>
    <name evidence="1" type="ORF">DTO96_101125</name>
</gene>
<dbReference type="EMBL" id="CP031124">
    <property type="protein sequence ID" value="AXF85395.1"/>
    <property type="molecule type" value="Genomic_DNA"/>
</dbReference>
<name>A0A345DAK7_9BURK</name>
<evidence type="ECO:0000313" key="2">
    <source>
        <dbReference type="Proteomes" id="UP000252182"/>
    </source>
</evidence>
<evidence type="ECO:0000313" key="1">
    <source>
        <dbReference type="EMBL" id="AXF85395.1"/>
    </source>
</evidence>
<reference evidence="2" key="1">
    <citation type="submission" date="2018-07" db="EMBL/GenBank/DDBJ databases">
        <authorList>
            <person name="Kim H."/>
        </authorList>
    </citation>
    <scope>NUCLEOTIDE SEQUENCE [LARGE SCALE GENOMIC DNA]</scope>
    <source>
        <strain evidence="2">F02</strain>
    </source>
</reference>
<proteinExistence type="predicted"/>
<sequence>MKPIAAFKMLVIATIAMYLTGCSVLQIPNDLFRSIGNSLNAVSNVGQ</sequence>
<organism evidence="1 2">
    <name type="scientific">Ephemeroptericola cinctiostellae</name>
    <dbReference type="NCBI Taxonomy" id="2268024"/>
    <lineage>
        <taxon>Bacteria</taxon>
        <taxon>Pseudomonadati</taxon>
        <taxon>Pseudomonadota</taxon>
        <taxon>Betaproteobacteria</taxon>
        <taxon>Burkholderiales</taxon>
        <taxon>Burkholderiaceae</taxon>
        <taxon>Ephemeroptericola</taxon>
    </lineage>
</organism>
<protein>
    <submittedName>
        <fullName evidence="1">Uncharacterized protein</fullName>
    </submittedName>
</protein>